<gene>
    <name evidence="2" type="ORF">I7I51_05104</name>
</gene>
<reference evidence="2" key="1">
    <citation type="submission" date="2021-01" db="EMBL/GenBank/DDBJ databases">
        <title>Chromosome-level genome assembly of a human fungal pathogen reveals clustering of transcriptionally co-regulated genes.</title>
        <authorList>
            <person name="Voorhies M."/>
            <person name="Cohen S."/>
            <person name="Shea T.P."/>
            <person name="Petrus S."/>
            <person name="Munoz J.F."/>
            <person name="Poplawski S."/>
            <person name="Goldman W.E."/>
            <person name="Michael T."/>
            <person name="Cuomo C.A."/>
            <person name="Sil A."/>
            <person name="Beyhan S."/>
        </authorList>
    </citation>
    <scope>NUCLEOTIDE SEQUENCE</scope>
    <source>
        <strain evidence="2">WU24</strain>
    </source>
</reference>
<protein>
    <submittedName>
        <fullName evidence="2">Uncharacterized protein</fullName>
    </submittedName>
</protein>
<feature type="transmembrane region" description="Helical" evidence="1">
    <location>
        <begin position="20"/>
        <end position="39"/>
    </location>
</feature>
<dbReference type="AlphaFoldDB" id="A0A8A1M1G5"/>
<dbReference type="Proteomes" id="UP000663671">
    <property type="component" value="Chromosome 4"/>
</dbReference>
<name>A0A8A1M1G5_AJECA</name>
<dbReference type="VEuPathDB" id="FungiDB:I7I51_05104"/>
<accession>A0A8A1M1G5</accession>
<dbReference type="EMBL" id="CP069110">
    <property type="protein sequence ID" value="QSS60306.1"/>
    <property type="molecule type" value="Genomic_DNA"/>
</dbReference>
<keyword evidence="1" id="KW-0472">Membrane</keyword>
<evidence type="ECO:0000313" key="2">
    <source>
        <dbReference type="EMBL" id="QSS60306.1"/>
    </source>
</evidence>
<evidence type="ECO:0000256" key="1">
    <source>
        <dbReference type="SAM" id="Phobius"/>
    </source>
</evidence>
<keyword evidence="1" id="KW-0812">Transmembrane</keyword>
<sequence length="50" mass="5620">MSNIPRRIHRINNLADEAEVHSLAIRLIIIVFVIISTLISRSIQVVVVEG</sequence>
<keyword evidence="1" id="KW-1133">Transmembrane helix</keyword>
<organism evidence="2 3">
    <name type="scientific">Ajellomyces capsulatus</name>
    <name type="common">Darling's disease fungus</name>
    <name type="synonym">Histoplasma capsulatum</name>
    <dbReference type="NCBI Taxonomy" id="5037"/>
    <lineage>
        <taxon>Eukaryota</taxon>
        <taxon>Fungi</taxon>
        <taxon>Dikarya</taxon>
        <taxon>Ascomycota</taxon>
        <taxon>Pezizomycotina</taxon>
        <taxon>Eurotiomycetes</taxon>
        <taxon>Eurotiomycetidae</taxon>
        <taxon>Onygenales</taxon>
        <taxon>Ajellomycetaceae</taxon>
        <taxon>Histoplasma</taxon>
    </lineage>
</organism>
<evidence type="ECO:0000313" key="3">
    <source>
        <dbReference type="Proteomes" id="UP000663671"/>
    </source>
</evidence>
<proteinExistence type="predicted"/>